<proteinExistence type="predicted"/>
<accession>A0A336LY28</accession>
<feature type="compositionally biased region" description="Polar residues" evidence="2">
    <location>
        <begin position="1"/>
        <end position="21"/>
    </location>
</feature>
<name>A0A336LY28_CULSO</name>
<feature type="compositionally biased region" description="Polar residues" evidence="2">
    <location>
        <begin position="32"/>
        <end position="41"/>
    </location>
</feature>
<gene>
    <name evidence="3" type="primary">CSON007339</name>
</gene>
<dbReference type="AlphaFoldDB" id="A0A336LY28"/>
<feature type="region of interest" description="Disordered" evidence="2">
    <location>
        <begin position="557"/>
        <end position="593"/>
    </location>
</feature>
<dbReference type="VEuPathDB" id="VectorBase:CSON007339"/>
<feature type="region of interest" description="Disordered" evidence="2">
    <location>
        <begin position="341"/>
        <end position="367"/>
    </location>
</feature>
<feature type="compositionally biased region" description="Low complexity" evidence="2">
    <location>
        <begin position="65"/>
        <end position="77"/>
    </location>
</feature>
<dbReference type="PANTHER" id="PTHR12573:SF4">
    <property type="entry name" value="AT09986P-RELATED"/>
    <property type="match status" value="1"/>
</dbReference>
<dbReference type="OMA" id="MKRVHHN"/>
<feature type="coiled-coil region" evidence="1">
    <location>
        <begin position="293"/>
        <end position="337"/>
    </location>
</feature>
<evidence type="ECO:0000313" key="3">
    <source>
        <dbReference type="EMBL" id="SSX22700.1"/>
    </source>
</evidence>
<keyword evidence="1" id="KW-0175">Coiled coil</keyword>
<evidence type="ECO:0000256" key="1">
    <source>
        <dbReference type="SAM" id="Coils"/>
    </source>
</evidence>
<feature type="compositionally biased region" description="Polar residues" evidence="2">
    <location>
        <begin position="578"/>
        <end position="587"/>
    </location>
</feature>
<protein>
    <submittedName>
        <fullName evidence="3">CSON007339 protein</fullName>
    </submittedName>
</protein>
<dbReference type="Gene3D" id="2.30.42.10">
    <property type="match status" value="1"/>
</dbReference>
<organism evidence="3">
    <name type="scientific">Culicoides sonorensis</name>
    <name type="common">Biting midge</name>
    <dbReference type="NCBI Taxonomy" id="179676"/>
    <lineage>
        <taxon>Eukaryota</taxon>
        <taxon>Metazoa</taxon>
        <taxon>Ecdysozoa</taxon>
        <taxon>Arthropoda</taxon>
        <taxon>Hexapoda</taxon>
        <taxon>Insecta</taxon>
        <taxon>Pterygota</taxon>
        <taxon>Neoptera</taxon>
        <taxon>Endopterygota</taxon>
        <taxon>Diptera</taxon>
        <taxon>Nematocera</taxon>
        <taxon>Chironomoidea</taxon>
        <taxon>Ceratopogonidae</taxon>
        <taxon>Ceratopogoninae</taxon>
        <taxon>Culicoides</taxon>
        <taxon>Monoculicoides</taxon>
    </lineage>
</organism>
<sequence>MTILSHSPSKANQPKKMSQLESLEAKMASIEVSLSASSHVSTPRRRKGTSLGSISIRSSPKPDLSSSTNNISTSSASKEVPSKELRSALVEREAVIQSLRMQLGLAKLPRPTGPAFTESERPGAEQRLSRLLSDAENKKVAIRNLKSALEKLDITDNIDVRIRQAELEYALGREELHLLSIVEECRALQARLDKSKPEANTLFCILESGVNLSLVAVRANSGRWNASYKNDLHGFIVDWSLEGESLVKGDRLLEVNGHILTGKSREELQKLIGGSDKSEIVVLRKKPPTISQIDQYQQDNQRLQHRISYLEEQVNELQNLKEKEHKHLNENQSILANNAHKSSNSHITSISISSPPSTPPDDNKPQVYQRGSYVAIVENKPSPNHSPPQTKSHHITTTLIKDSANKKNNNKTLKQMPRTVSTSALSIHTDAEMKHRRELRRIEREKMNQQYLSQSTNHINGLHRQSVEYLNQHNTQLSEKRRIHIDPPKRTDMRSVRSLDFDSDIGDKSVDYTSEPVAARIRPVPPKKPLRLSLHRAQSLQTVEAVIADLDKKRTLKRPHRTESSHHLNENGHHHNYNGITMNTASLGRQRYV</sequence>
<evidence type="ECO:0000256" key="2">
    <source>
        <dbReference type="SAM" id="MobiDB-lite"/>
    </source>
</evidence>
<feature type="region of interest" description="Disordered" evidence="2">
    <location>
        <begin position="1"/>
        <end position="84"/>
    </location>
</feature>
<dbReference type="InterPro" id="IPR036034">
    <property type="entry name" value="PDZ_sf"/>
</dbReference>
<dbReference type="EMBL" id="UFQT01000279">
    <property type="protein sequence ID" value="SSX22700.1"/>
    <property type="molecule type" value="Genomic_DNA"/>
</dbReference>
<feature type="compositionally biased region" description="Low complexity" evidence="2">
    <location>
        <begin position="341"/>
        <end position="355"/>
    </location>
</feature>
<dbReference type="SUPFAM" id="SSF50156">
    <property type="entry name" value="PDZ domain-like"/>
    <property type="match status" value="1"/>
</dbReference>
<dbReference type="PANTHER" id="PTHR12573">
    <property type="entry name" value="AT09986P-RELATED"/>
    <property type="match status" value="1"/>
</dbReference>
<feature type="compositionally biased region" description="Basic and acidic residues" evidence="2">
    <location>
        <begin position="561"/>
        <end position="573"/>
    </location>
</feature>
<reference evidence="3" key="1">
    <citation type="submission" date="2018-07" db="EMBL/GenBank/DDBJ databases">
        <authorList>
            <person name="Quirk P.G."/>
            <person name="Krulwich T.A."/>
        </authorList>
    </citation>
    <scope>NUCLEOTIDE SEQUENCE</scope>
</reference>